<dbReference type="EMBL" id="RQJP01000008">
    <property type="protein sequence ID" value="RRB09955.1"/>
    <property type="molecule type" value="Genomic_DNA"/>
</dbReference>
<evidence type="ECO:0000313" key="1">
    <source>
        <dbReference type="EMBL" id="RRB09955.1"/>
    </source>
</evidence>
<gene>
    <name evidence="1" type="ORF">EHT87_31035</name>
</gene>
<protein>
    <submittedName>
        <fullName evidence="1">Uncharacterized protein</fullName>
    </submittedName>
</protein>
<name>A0A3P1C9H0_9BACT</name>
<dbReference type="Proteomes" id="UP000274271">
    <property type="component" value="Unassembled WGS sequence"/>
</dbReference>
<reference evidence="1 2" key="1">
    <citation type="submission" date="2018-11" db="EMBL/GenBank/DDBJ databases">
        <authorList>
            <person name="Zhou Z."/>
            <person name="Wang G."/>
        </authorList>
    </citation>
    <scope>NUCLEOTIDE SEQUENCE [LARGE SCALE GENOMIC DNA]</scope>
    <source>
        <strain evidence="1 2">KCTC42998</strain>
    </source>
</reference>
<accession>A0A3P1C9H0</accession>
<keyword evidence="2" id="KW-1185">Reference proteome</keyword>
<comment type="caution">
    <text evidence="1">The sequence shown here is derived from an EMBL/GenBank/DDBJ whole genome shotgun (WGS) entry which is preliminary data.</text>
</comment>
<dbReference type="RefSeq" id="WP_124910696.1">
    <property type="nucleotide sequence ID" value="NZ_RQJP01000008.1"/>
</dbReference>
<proteinExistence type="predicted"/>
<organism evidence="1 2">
    <name type="scientific">Larkinella knui</name>
    <dbReference type="NCBI Taxonomy" id="2025310"/>
    <lineage>
        <taxon>Bacteria</taxon>
        <taxon>Pseudomonadati</taxon>
        <taxon>Bacteroidota</taxon>
        <taxon>Cytophagia</taxon>
        <taxon>Cytophagales</taxon>
        <taxon>Spirosomataceae</taxon>
        <taxon>Larkinella</taxon>
    </lineage>
</organism>
<dbReference type="AlphaFoldDB" id="A0A3P1C9H0"/>
<evidence type="ECO:0000313" key="2">
    <source>
        <dbReference type="Proteomes" id="UP000274271"/>
    </source>
</evidence>
<dbReference type="OrthoDB" id="983149at2"/>
<sequence>MSWKGAMRSFSATARRIERDQQRRARLAAQEYKQLQKQQAVENATQAVQAYNDYIEVIKSVHQDCSDQIDWAAMMHEPPPVLTRLSNANELSAQAALNNYQPSLFDRLLKRGPAKIQRLEEAVVVAHHRDQQLARENQEEYNRLLIEWQDRQDLTREVLAKNSDVYANVFEIFSPFENINYLGAHLEFTFTSDHIEVDVQVNTSEVIPDFAVTQLANGKLSRKSLPISKFNEFYQDYVCGCLLRVAREVQAHLPVSQVVVHALVDQLNPATGQVENQVIVSAAIPRAILRKLNFNALDPSDSMQNFNHTMKFTKTAGFQAVERVGLAAPLPINKKR</sequence>